<accession>A0A1Y2K894</accession>
<feature type="domain" description="CMP/dCMP-type deaminase" evidence="1">
    <location>
        <begin position="1"/>
        <end position="89"/>
    </location>
</feature>
<dbReference type="GO" id="GO:0003824">
    <property type="term" value="F:catalytic activity"/>
    <property type="evidence" value="ECO:0007669"/>
    <property type="project" value="InterPro"/>
</dbReference>
<dbReference type="AlphaFoldDB" id="A0A1Y2K894"/>
<evidence type="ECO:0000313" key="3">
    <source>
        <dbReference type="Proteomes" id="UP000194003"/>
    </source>
</evidence>
<dbReference type="Proteomes" id="UP000194003">
    <property type="component" value="Unassembled WGS sequence"/>
</dbReference>
<reference evidence="2 3" key="1">
    <citation type="journal article" date="2016" name="BMC Genomics">
        <title>Combined genomic and structural analyses of a cultured magnetotactic bacterium reveals its niche adaptation to a dynamic environment.</title>
        <authorList>
            <person name="Araujo A.C."/>
            <person name="Morillo V."/>
            <person name="Cypriano J."/>
            <person name="Teixeira L.C."/>
            <person name="Leao P."/>
            <person name="Lyra S."/>
            <person name="Almeida L.G."/>
            <person name="Bazylinski D.A."/>
            <person name="Vasconcellos A.T."/>
            <person name="Abreu F."/>
            <person name="Lins U."/>
        </authorList>
    </citation>
    <scope>NUCLEOTIDE SEQUENCE [LARGE SCALE GENOMIC DNA]</scope>
    <source>
        <strain evidence="2 3">IT-1</strain>
    </source>
</reference>
<gene>
    <name evidence="2" type="ORF">MAIT1_02989</name>
</gene>
<dbReference type="PANTHER" id="PTHR11079:SF179">
    <property type="entry name" value="TRNA(ADENINE(34)) DEAMINASE, CHLOROPLASTIC"/>
    <property type="match status" value="1"/>
</dbReference>
<dbReference type="Gene3D" id="3.40.140.10">
    <property type="entry name" value="Cytidine Deaminase, domain 2"/>
    <property type="match status" value="1"/>
</dbReference>
<dbReference type="PANTHER" id="PTHR11079">
    <property type="entry name" value="CYTOSINE DEAMINASE FAMILY MEMBER"/>
    <property type="match status" value="1"/>
</dbReference>
<proteinExistence type="predicted"/>
<dbReference type="InterPro" id="IPR016193">
    <property type="entry name" value="Cytidine_deaminase-like"/>
</dbReference>
<evidence type="ECO:0000313" key="2">
    <source>
        <dbReference type="EMBL" id="OSM04886.1"/>
    </source>
</evidence>
<dbReference type="SUPFAM" id="SSF53927">
    <property type="entry name" value="Cytidine deaminase-like"/>
    <property type="match status" value="1"/>
</dbReference>
<comment type="caution">
    <text evidence="2">The sequence shown here is derived from an EMBL/GenBank/DDBJ whole genome shotgun (WGS) entry which is preliminary data.</text>
</comment>
<dbReference type="CDD" id="cd01285">
    <property type="entry name" value="nucleoside_deaminase"/>
    <property type="match status" value="1"/>
</dbReference>
<organism evidence="2 3">
    <name type="scientific">Magnetofaba australis IT-1</name>
    <dbReference type="NCBI Taxonomy" id="1434232"/>
    <lineage>
        <taxon>Bacteria</taxon>
        <taxon>Pseudomonadati</taxon>
        <taxon>Pseudomonadota</taxon>
        <taxon>Magnetococcia</taxon>
        <taxon>Magnetococcales</taxon>
        <taxon>Magnetococcaceae</taxon>
        <taxon>Magnetofaba</taxon>
    </lineage>
</organism>
<dbReference type="EMBL" id="LVJN01000018">
    <property type="protein sequence ID" value="OSM04886.1"/>
    <property type="molecule type" value="Genomic_DNA"/>
</dbReference>
<dbReference type="InterPro" id="IPR002125">
    <property type="entry name" value="CMP_dCMP_dom"/>
</dbReference>
<dbReference type="STRING" id="1434232.MAIT1_02989"/>
<dbReference type="Pfam" id="PF00383">
    <property type="entry name" value="dCMP_cyt_deam_1"/>
    <property type="match status" value="1"/>
</dbReference>
<sequence>MGALISDAAGRWISSGGNRAISAHDPVAHAEIIALRIAGRRLRNYRLNDCHLWVSLSPCPICAAACAEARIASIHSAAPRLQAHAPQSAQQTQSADDNPVNALSARWLRFFFAPRR</sequence>
<dbReference type="PROSITE" id="PS51747">
    <property type="entry name" value="CYT_DCMP_DEAMINASES_2"/>
    <property type="match status" value="1"/>
</dbReference>
<keyword evidence="3" id="KW-1185">Reference proteome</keyword>
<name>A0A1Y2K894_9PROT</name>
<evidence type="ECO:0000259" key="1">
    <source>
        <dbReference type="PROSITE" id="PS51747"/>
    </source>
</evidence>
<protein>
    <submittedName>
        <fullName evidence="2">Putative zinc-binding CMP/dCMP deaminase protein</fullName>
    </submittedName>
</protein>